<reference evidence="1 2" key="2">
    <citation type="journal article" date="2022" name="Mol. Ecol. Resour.">
        <title>The genomes of chicory, endive, great burdock and yacon provide insights into Asteraceae paleo-polyploidization history and plant inulin production.</title>
        <authorList>
            <person name="Fan W."/>
            <person name="Wang S."/>
            <person name="Wang H."/>
            <person name="Wang A."/>
            <person name="Jiang F."/>
            <person name="Liu H."/>
            <person name="Zhao H."/>
            <person name="Xu D."/>
            <person name="Zhang Y."/>
        </authorList>
    </citation>
    <scope>NUCLEOTIDE SEQUENCE [LARGE SCALE GENOMIC DNA]</scope>
    <source>
        <strain evidence="2">cv. Punajuju</strain>
        <tissue evidence="1">Leaves</tissue>
    </source>
</reference>
<dbReference type="EMBL" id="CM042015">
    <property type="protein sequence ID" value="KAI3711005.1"/>
    <property type="molecule type" value="Genomic_DNA"/>
</dbReference>
<keyword evidence="2" id="KW-1185">Reference proteome</keyword>
<reference evidence="2" key="1">
    <citation type="journal article" date="2022" name="Mol. Ecol. Resour.">
        <title>The genomes of chicory, endive, great burdock and yacon provide insights into Asteraceae palaeo-polyploidization history and plant inulin production.</title>
        <authorList>
            <person name="Fan W."/>
            <person name="Wang S."/>
            <person name="Wang H."/>
            <person name="Wang A."/>
            <person name="Jiang F."/>
            <person name="Liu H."/>
            <person name="Zhao H."/>
            <person name="Xu D."/>
            <person name="Zhang Y."/>
        </authorList>
    </citation>
    <scope>NUCLEOTIDE SEQUENCE [LARGE SCALE GENOMIC DNA]</scope>
    <source>
        <strain evidence="2">cv. Punajuju</strain>
    </source>
</reference>
<protein>
    <submittedName>
        <fullName evidence="1">Uncharacterized protein</fullName>
    </submittedName>
</protein>
<gene>
    <name evidence="1" type="ORF">L2E82_40806</name>
</gene>
<accession>A0ACB9AM49</accession>
<evidence type="ECO:0000313" key="2">
    <source>
        <dbReference type="Proteomes" id="UP001055811"/>
    </source>
</evidence>
<name>A0ACB9AM49_CICIN</name>
<evidence type="ECO:0000313" key="1">
    <source>
        <dbReference type="EMBL" id="KAI3711005.1"/>
    </source>
</evidence>
<dbReference type="Proteomes" id="UP001055811">
    <property type="component" value="Linkage Group LG07"/>
</dbReference>
<comment type="caution">
    <text evidence="1">The sequence shown here is derived from an EMBL/GenBank/DDBJ whole genome shotgun (WGS) entry which is preliminary data.</text>
</comment>
<proteinExistence type="predicted"/>
<organism evidence="1 2">
    <name type="scientific">Cichorium intybus</name>
    <name type="common">Chicory</name>
    <dbReference type="NCBI Taxonomy" id="13427"/>
    <lineage>
        <taxon>Eukaryota</taxon>
        <taxon>Viridiplantae</taxon>
        <taxon>Streptophyta</taxon>
        <taxon>Embryophyta</taxon>
        <taxon>Tracheophyta</taxon>
        <taxon>Spermatophyta</taxon>
        <taxon>Magnoliopsida</taxon>
        <taxon>eudicotyledons</taxon>
        <taxon>Gunneridae</taxon>
        <taxon>Pentapetalae</taxon>
        <taxon>asterids</taxon>
        <taxon>campanulids</taxon>
        <taxon>Asterales</taxon>
        <taxon>Asteraceae</taxon>
        <taxon>Cichorioideae</taxon>
        <taxon>Cichorieae</taxon>
        <taxon>Cichoriinae</taxon>
        <taxon>Cichorium</taxon>
    </lineage>
</organism>
<sequence>MPSLCVYLIDFVNYILPFLVFPPFQGSVTVFSFSFGSETGNIVMRRPRGRPPGSKNKPKDCYCSMKLFFETSRSCWLGKDVNSLRMRPTRLLLFNGILRKEVNFTKVGEMVPENFCFPKLTDVTLFPEETGDESPSLASVVVFPGN</sequence>